<comment type="function">
    <text evidence="9">Catalyzes the ATP-dependent phosphorylation of 3-oxo-tetronate to 3-oxo-tetronate 4-phosphate.</text>
</comment>
<evidence type="ECO:0000256" key="3">
    <source>
        <dbReference type="ARBA" id="ARBA00022741"/>
    </source>
</evidence>
<accession>A0ABU4AMS0</accession>
<dbReference type="Pfam" id="PF07005">
    <property type="entry name" value="SBD_N"/>
    <property type="match status" value="1"/>
</dbReference>
<gene>
    <name evidence="15" type="ORF">R2G56_14585</name>
</gene>
<evidence type="ECO:0000259" key="13">
    <source>
        <dbReference type="Pfam" id="PF07005"/>
    </source>
</evidence>
<evidence type="ECO:0000313" key="16">
    <source>
        <dbReference type="Proteomes" id="UP001185659"/>
    </source>
</evidence>
<evidence type="ECO:0000256" key="1">
    <source>
        <dbReference type="ARBA" id="ARBA00005715"/>
    </source>
</evidence>
<sequence length="420" mass="43456">MLLGCIGDDFTGSSDLANMLAKSGMKTIQYCGVPDGPADASVEAGVVALKSRTIPVADAVRQSLEAVEWLLEQGAQQIYFKYCSTFDSTPEGNIGPVIDALMERLGAEQTVVCPAFPATGRTVYQGHLFVNDRLLSESGMEHHPLTPMRDADIRRWLAPQTTGSVGHVGAQTVRDGADAIKEALREEAANGRTLIVVDTIADDDLHQIGAAVRDMKLVTGGSGLGLGLPANFRDAGLLGQGGAGWQGSSGRAAILSGSCSGQTRRQIGEYAAANPALKIEPEAVLSGEMTPQAAVAWVKEQPAGIAPLVYSSADPDVVRAAQAAFGREEVASALEGFFAAAAVQLVADGYERLVVAGGETSGAVVEALDLLALDVGPEIAPGVPALKAAGRPVFVALKSGNFGDDVFFAKALDVLKGDAT</sequence>
<comment type="catalytic activity">
    <reaction evidence="7">
        <text>3-dehydro-L-erythronate + ATP = 3-dehydro-4-O-phospho-L-erythronate + ADP + H(+)</text>
        <dbReference type="Rhea" id="RHEA:52552"/>
        <dbReference type="ChEBI" id="CHEBI:15378"/>
        <dbReference type="ChEBI" id="CHEBI:30616"/>
        <dbReference type="ChEBI" id="CHEBI:136592"/>
        <dbReference type="ChEBI" id="CHEBI:136670"/>
        <dbReference type="ChEBI" id="CHEBI:456216"/>
        <dbReference type="EC" id="2.7.1.217"/>
    </reaction>
</comment>
<comment type="catalytic activity">
    <reaction evidence="8">
        <text>3-dehydro-D-erythronate + ATP = 3-dehydro-4-O-phospho-D-erythronate + ADP + H(+)</text>
        <dbReference type="Rhea" id="RHEA:52556"/>
        <dbReference type="ChEBI" id="CHEBI:15378"/>
        <dbReference type="ChEBI" id="CHEBI:30616"/>
        <dbReference type="ChEBI" id="CHEBI:57958"/>
        <dbReference type="ChEBI" id="CHEBI:136593"/>
        <dbReference type="ChEBI" id="CHEBI:456216"/>
        <dbReference type="EC" id="2.7.1.217"/>
    </reaction>
</comment>
<evidence type="ECO:0000256" key="9">
    <source>
        <dbReference type="ARBA" id="ARBA00037335"/>
    </source>
</evidence>
<evidence type="ECO:0000256" key="6">
    <source>
        <dbReference type="ARBA" id="ARBA00023277"/>
    </source>
</evidence>
<reference evidence="15 16" key="1">
    <citation type="submission" date="2023-10" db="EMBL/GenBank/DDBJ databases">
        <authorList>
            <person name="Venkata Ramana C."/>
            <person name="Sasikala C."/>
            <person name="Dhurka M."/>
        </authorList>
    </citation>
    <scope>NUCLEOTIDE SEQUENCE [LARGE SCALE GENOMIC DNA]</scope>
    <source>
        <strain evidence="15 16">KCTC 32151</strain>
    </source>
</reference>
<keyword evidence="4 15" id="KW-0418">Kinase</keyword>
<dbReference type="Gene3D" id="3.40.980.20">
    <property type="entry name" value="Four-carbon acid sugar kinase, nucleotide binding domain"/>
    <property type="match status" value="1"/>
</dbReference>
<keyword evidence="6" id="KW-0119">Carbohydrate metabolism</keyword>
<evidence type="ECO:0000256" key="2">
    <source>
        <dbReference type="ARBA" id="ARBA00022679"/>
    </source>
</evidence>
<evidence type="ECO:0000256" key="10">
    <source>
        <dbReference type="ARBA" id="ARBA00039095"/>
    </source>
</evidence>
<dbReference type="InterPro" id="IPR037051">
    <property type="entry name" value="4-carb_acid_sugar_kinase_N_sf"/>
</dbReference>
<dbReference type="Proteomes" id="UP001185659">
    <property type="component" value="Unassembled WGS sequence"/>
</dbReference>
<name>A0ABU4AMS0_9HYPH</name>
<keyword evidence="5" id="KW-0067">ATP-binding</keyword>
<evidence type="ECO:0000256" key="7">
    <source>
        <dbReference type="ARBA" id="ARBA00035898"/>
    </source>
</evidence>
<evidence type="ECO:0000256" key="11">
    <source>
        <dbReference type="ARBA" id="ARBA00039461"/>
    </source>
</evidence>
<dbReference type="Gene3D" id="3.40.50.10840">
    <property type="entry name" value="Putative sugar-binding, N-terminal domain"/>
    <property type="match status" value="1"/>
</dbReference>
<keyword evidence="16" id="KW-1185">Reference proteome</keyword>
<dbReference type="EMBL" id="JAWLIP010000006">
    <property type="protein sequence ID" value="MDV6227524.1"/>
    <property type="molecule type" value="Genomic_DNA"/>
</dbReference>
<keyword evidence="3" id="KW-0547">Nucleotide-binding</keyword>
<dbReference type="EC" id="2.7.1.217" evidence="10"/>
<dbReference type="SUPFAM" id="SSF142764">
    <property type="entry name" value="YgbK-like"/>
    <property type="match status" value="1"/>
</dbReference>
<protein>
    <recommendedName>
        <fullName evidence="11">3-oxo-tetronate kinase</fullName>
        <ecNumber evidence="10">2.7.1.217</ecNumber>
    </recommendedName>
    <alternativeName>
        <fullName evidence="12">3-dehydrotetronate 4-kinase</fullName>
    </alternativeName>
</protein>
<dbReference type="InterPro" id="IPR042213">
    <property type="entry name" value="NBD_C_sf"/>
</dbReference>
<proteinExistence type="inferred from homology"/>
<organism evidence="15 16">
    <name type="scientific">Nitratireductor aquimarinus</name>
    <dbReference type="NCBI Taxonomy" id="889300"/>
    <lineage>
        <taxon>Bacteria</taxon>
        <taxon>Pseudomonadati</taxon>
        <taxon>Pseudomonadota</taxon>
        <taxon>Alphaproteobacteria</taxon>
        <taxon>Hyphomicrobiales</taxon>
        <taxon>Phyllobacteriaceae</taxon>
        <taxon>Nitratireductor</taxon>
    </lineage>
</organism>
<evidence type="ECO:0000259" key="14">
    <source>
        <dbReference type="Pfam" id="PF17042"/>
    </source>
</evidence>
<feature type="domain" description="Four-carbon acid sugar kinase nucleotide binding" evidence="14">
    <location>
        <begin position="253"/>
        <end position="408"/>
    </location>
</feature>
<evidence type="ECO:0000313" key="15">
    <source>
        <dbReference type="EMBL" id="MDV6227524.1"/>
    </source>
</evidence>
<dbReference type="RefSeq" id="WP_317561771.1">
    <property type="nucleotide sequence ID" value="NZ_JAWLIP010000006.1"/>
</dbReference>
<evidence type="ECO:0000256" key="4">
    <source>
        <dbReference type="ARBA" id="ARBA00022777"/>
    </source>
</evidence>
<dbReference type="InterPro" id="IPR031475">
    <property type="entry name" value="NBD_C"/>
</dbReference>
<keyword evidence="2 15" id="KW-0808">Transferase</keyword>
<feature type="domain" description="Four-carbon acid sugar kinase N-terminal" evidence="13">
    <location>
        <begin position="3"/>
        <end position="226"/>
    </location>
</feature>
<evidence type="ECO:0000256" key="8">
    <source>
        <dbReference type="ARBA" id="ARBA00036346"/>
    </source>
</evidence>
<dbReference type="Pfam" id="PF17042">
    <property type="entry name" value="NBD_C"/>
    <property type="match status" value="1"/>
</dbReference>
<dbReference type="InterPro" id="IPR010737">
    <property type="entry name" value="4-carb_acid_sugar_kinase_N"/>
</dbReference>
<dbReference type="NCBIfam" id="NF043035">
    <property type="entry name" value="OxoTetrKin"/>
    <property type="match status" value="1"/>
</dbReference>
<evidence type="ECO:0000256" key="12">
    <source>
        <dbReference type="ARBA" id="ARBA00041377"/>
    </source>
</evidence>
<evidence type="ECO:0000256" key="5">
    <source>
        <dbReference type="ARBA" id="ARBA00022840"/>
    </source>
</evidence>
<dbReference type="InterPro" id="IPR050007">
    <property type="entry name" value="OtnK"/>
</dbReference>
<comment type="caution">
    <text evidence="15">The sequence shown here is derived from an EMBL/GenBank/DDBJ whole genome shotgun (WGS) entry which is preliminary data.</text>
</comment>
<comment type="similarity">
    <text evidence="1">Belongs to the four-carbon acid sugar kinase family.</text>
</comment>
<dbReference type="GO" id="GO:0016301">
    <property type="term" value="F:kinase activity"/>
    <property type="evidence" value="ECO:0007669"/>
    <property type="project" value="UniProtKB-KW"/>
</dbReference>